<proteinExistence type="predicted"/>
<evidence type="ECO:0000313" key="2">
    <source>
        <dbReference type="Proteomes" id="UP001597417"/>
    </source>
</evidence>
<evidence type="ECO:0008006" key="3">
    <source>
        <dbReference type="Google" id="ProtNLM"/>
    </source>
</evidence>
<dbReference type="RefSeq" id="WP_378269908.1">
    <property type="nucleotide sequence ID" value="NZ_JBHUKR010000021.1"/>
</dbReference>
<gene>
    <name evidence="1" type="ORF">ACFSXZ_34115</name>
</gene>
<comment type="caution">
    <text evidence="1">The sequence shown here is derived from an EMBL/GenBank/DDBJ whole genome shotgun (WGS) entry which is preliminary data.</text>
</comment>
<organism evidence="1 2">
    <name type="scientific">Amycolatopsis pigmentata</name>
    <dbReference type="NCBI Taxonomy" id="450801"/>
    <lineage>
        <taxon>Bacteria</taxon>
        <taxon>Bacillati</taxon>
        <taxon>Actinomycetota</taxon>
        <taxon>Actinomycetes</taxon>
        <taxon>Pseudonocardiales</taxon>
        <taxon>Pseudonocardiaceae</taxon>
        <taxon>Amycolatopsis</taxon>
    </lineage>
</organism>
<protein>
    <recommendedName>
        <fullName evidence="3">FXSXX-COOH protein</fullName>
    </recommendedName>
</protein>
<name>A0ABW5G4U4_9PSEU</name>
<dbReference type="Proteomes" id="UP001597417">
    <property type="component" value="Unassembled WGS sequence"/>
</dbReference>
<dbReference type="EMBL" id="JBHUKR010000021">
    <property type="protein sequence ID" value="MFD2421379.1"/>
    <property type="molecule type" value="Genomic_DNA"/>
</dbReference>
<sequence length="64" mass="6793">MRVQSSDLSAQEVDLLPEREALQTSPYNSVFQAIQSALILPEQVSGSVQHGGLLHGGPKPLPGI</sequence>
<evidence type="ECO:0000313" key="1">
    <source>
        <dbReference type="EMBL" id="MFD2421379.1"/>
    </source>
</evidence>
<accession>A0ABW5G4U4</accession>
<reference evidence="2" key="1">
    <citation type="journal article" date="2019" name="Int. J. Syst. Evol. Microbiol.">
        <title>The Global Catalogue of Microorganisms (GCM) 10K type strain sequencing project: providing services to taxonomists for standard genome sequencing and annotation.</title>
        <authorList>
            <consortium name="The Broad Institute Genomics Platform"/>
            <consortium name="The Broad Institute Genome Sequencing Center for Infectious Disease"/>
            <person name="Wu L."/>
            <person name="Ma J."/>
        </authorList>
    </citation>
    <scope>NUCLEOTIDE SEQUENCE [LARGE SCALE GENOMIC DNA]</scope>
    <source>
        <strain evidence="2">CGMCC 4.7645</strain>
    </source>
</reference>
<keyword evidence="2" id="KW-1185">Reference proteome</keyword>